<dbReference type="RefSeq" id="WP_136843142.1">
    <property type="nucleotide sequence ID" value="NZ_SUPL01000004.1"/>
</dbReference>
<dbReference type="PANTHER" id="PTHR43792:SF8">
    <property type="entry name" value="[RIBOSOMAL PROTEIN US5]-ALANINE N-ACETYLTRANSFERASE"/>
    <property type="match status" value="1"/>
</dbReference>
<dbReference type="Gene3D" id="3.40.630.30">
    <property type="match status" value="1"/>
</dbReference>
<reference evidence="5 6" key="1">
    <citation type="submission" date="2019-04" db="EMBL/GenBank/DDBJ databases">
        <title>Lacinutrix sp. nov., isolated from marine water.</title>
        <authorList>
            <person name="Kim W."/>
        </authorList>
    </citation>
    <scope>NUCLEOTIDE SEQUENCE [LARGE SCALE GENOMIC DNA]</scope>
    <source>
        <strain evidence="5 6">CAU 1491</strain>
    </source>
</reference>
<evidence type="ECO:0000256" key="3">
    <source>
        <dbReference type="ARBA" id="ARBA00038502"/>
    </source>
</evidence>
<accession>A0A4U0EX51</accession>
<comment type="caution">
    <text evidence="5">The sequence shown here is derived from an EMBL/GenBank/DDBJ whole genome shotgun (WGS) entry which is preliminary data.</text>
</comment>
<evidence type="ECO:0000259" key="4">
    <source>
        <dbReference type="PROSITE" id="PS51186"/>
    </source>
</evidence>
<evidence type="ECO:0000256" key="1">
    <source>
        <dbReference type="ARBA" id="ARBA00022679"/>
    </source>
</evidence>
<protein>
    <submittedName>
        <fullName evidence="5">GNAT family N-acetyltransferase</fullName>
    </submittedName>
</protein>
<dbReference type="InterPro" id="IPR000182">
    <property type="entry name" value="GNAT_dom"/>
</dbReference>
<dbReference type="InterPro" id="IPR016181">
    <property type="entry name" value="Acyl_CoA_acyltransferase"/>
</dbReference>
<dbReference type="AlphaFoldDB" id="A0A4U0EX51"/>
<keyword evidence="1 5" id="KW-0808">Transferase</keyword>
<proteinExistence type="inferred from homology"/>
<dbReference type="InterPro" id="IPR051531">
    <property type="entry name" value="N-acetyltransferase"/>
</dbReference>
<keyword evidence="6" id="KW-1185">Reference proteome</keyword>
<dbReference type="GO" id="GO:0016747">
    <property type="term" value="F:acyltransferase activity, transferring groups other than amino-acyl groups"/>
    <property type="evidence" value="ECO:0007669"/>
    <property type="project" value="InterPro"/>
</dbReference>
<dbReference type="SUPFAM" id="SSF55729">
    <property type="entry name" value="Acyl-CoA N-acyltransferases (Nat)"/>
    <property type="match status" value="1"/>
</dbReference>
<comment type="similarity">
    <text evidence="3">Belongs to the acetyltransferase family. RimJ subfamily.</text>
</comment>
<keyword evidence="2" id="KW-0012">Acyltransferase</keyword>
<evidence type="ECO:0000256" key="2">
    <source>
        <dbReference type="ARBA" id="ARBA00023315"/>
    </source>
</evidence>
<dbReference type="Proteomes" id="UP000307657">
    <property type="component" value="Unassembled WGS sequence"/>
</dbReference>
<feature type="domain" description="N-acetyltransferase" evidence="4">
    <location>
        <begin position="18"/>
        <end position="184"/>
    </location>
</feature>
<dbReference type="PROSITE" id="PS51186">
    <property type="entry name" value="GNAT"/>
    <property type="match status" value="1"/>
</dbReference>
<dbReference type="OrthoDB" id="883856at2"/>
<dbReference type="PANTHER" id="PTHR43792">
    <property type="entry name" value="GNAT FAMILY, PUTATIVE (AFU_ORTHOLOGUE AFUA_3G00765)-RELATED-RELATED"/>
    <property type="match status" value="1"/>
</dbReference>
<name>A0A4U0EX51_9FLAO</name>
<gene>
    <name evidence="5" type="ORF">E5167_08765</name>
</gene>
<organism evidence="5 6">
    <name type="scientific">Pontimicrobium aquaticum</name>
    <dbReference type="NCBI Taxonomy" id="2565367"/>
    <lineage>
        <taxon>Bacteria</taxon>
        <taxon>Pseudomonadati</taxon>
        <taxon>Bacteroidota</taxon>
        <taxon>Flavobacteriia</taxon>
        <taxon>Flavobacteriales</taxon>
        <taxon>Flavobacteriaceae</taxon>
        <taxon>Pontimicrobium</taxon>
    </lineage>
</organism>
<evidence type="ECO:0000313" key="5">
    <source>
        <dbReference type="EMBL" id="TJY35944.1"/>
    </source>
</evidence>
<dbReference type="Pfam" id="PF13302">
    <property type="entry name" value="Acetyltransf_3"/>
    <property type="match status" value="1"/>
</dbReference>
<dbReference type="EMBL" id="SUPL01000004">
    <property type="protein sequence ID" value="TJY35944.1"/>
    <property type="molecule type" value="Genomic_DNA"/>
</dbReference>
<evidence type="ECO:0000313" key="6">
    <source>
        <dbReference type="Proteomes" id="UP000307657"/>
    </source>
</evidence>
<sequence>MNIFCTPLINRMLEFENYIIRPLVLEDLDEFFNLIETNRERLNDFFAGIVSKTKNIEATRVFLKEVIKKQESKQYFAFVVVDNTTNKLMAFIDLKNIDWTIPKTEIGCFTDKKISGKGITTKAIKTFLDYSFNHFKFKKIYLRTHHSNKAAQTLAEKCGFELEGIIRMDYKTTSGKIIDLMYYGLINNK</sequence>